<organism evidence="1 2">
    <name type="scientific">Gonapodya prolifera (strain JEL478)</name>
    <name type="common">Monoblepharis prolifera</name>
    <dbReference type="NCBI Taxonomy" id="1344416"/>
    <lineage>
        <taxon>Eukaryota</taxon>
        <taxon>Fungi</taxon>
        <taxon>Fungi incertae sedis</taxon>
        <taxon>Chytridiomycota</taxon>
        <taxon>Chytridiomycota incertae sedis</taxon>
        <taxon>Monoblepharidomycetes</taxon>
        <taxon>Monoblepharidales</taxon>
        <taxon>Gonapodyaceae</taxon>
        <taxon>Gonapodya</taxon>
    </lineage>
</organism>
<reference evidence="1 2" key="1">
    <citation type="journal article" date="2015" name="Genome Biol. Evol.">
        <title>Phylogenomic analyses indicate that early fungi evolved digesting cell walls of algal ancestors of land plants.</title>
        <authorList>
            <person name="Chang Y."/>
            <person name="Wang S."/>
            <person name="Sekimoto S."/>
            <person name="Aerts A.L."/>
            <person name="Choi C."/>
            <person name="Clum A."/>
            <person name="LaButti K.M."/>
            <person name="Lindquist E.A."/>
            <person name="Yee Ngan C."/>
            <person name="Ohm R.A."/>
            <person name="Salamov A.A."/>
            <person name="Grigoriev I.V."/>
            <person name="Spatafora J.W."/>
            <person name="Berbee M.L."/>
        </authorList>
    </citation>
    <scope>NUCLEOTIDE SEQUENCE [LARGE SCALE GENOMIC DNA]</scope>
    <source>
        <strain evidence="1 2">JEL478</strain>
    </source>
</reference>
<dbReference type="Proteomes" id="UP000070544">
    <property type="component" value="Unassembled WGS sequence"/>
</dbReference>
<gene>
    <name evidence="1" type="ORF">M427DRAFT_56235</name>
</gene>
<proteinExistence type="predicted"/>
<evidence type="ECO:0000313" key="1">
    <source>
        <dbReference type="EMBL" id="KXS15931.1"/>
    </source>
</evidence>
<keyword evidence="2" id="KW-1185">Reference proteome</keyword>
<accession>A0A139AGJ3</accession>
<sequence length="193" mass="22028">MPSNIDVEFTVPLPPDEYFEKYFYEEEYDKFQAKFLGLKDLVYELSEAVLDDPKKVKRRVKVVPNVPLPSIVLYYLGNEEMHYYDNYVKDHTTRSITFDEDPPIMQTYIKIHGTVSVLPDPDNPNQCKQSIRVHLDVDSLWIPGAAALIESLLAAELERSYGLIPDALKAFLELKSDQANGTVGVPKEDDNSN</sequence>
<protein>
    <recommendedName>
        <fullName evidence="3">Bet v1-like protein</fullName>
    </recommendedName>
</protein>
<dbReference type="EMBL" id="KQ965758">
    <property type="protein sequence ID" value="KXS15931.1"/>
    <property type="molecule type" value="Genomic_DNA"/>
</dbReference>
<dbReference type="AlphaFoldDB" id="A0A139AGJ3"/>
<evidence type="ECO:0008006" key="3">
    <source>
        <dbReference type="Google" id="ProtNLM"/>
    </source>
</evidence>
<evidence type="ECO:0000313" key="2">
    <source>
        <dbReference type="Proteomes" id="UP000070544"/>
    </source>
</evidence>
<name>A0A139AGJ3_GONPJ</name>